<comment type="similarity">
    <text evidence="1 10">Belongs to the TRAFAC class myosin-kinesin ATPase superfamily. Myosin family.</text>
</comment>
<evidence type="ECO:0000256" key="6">
    <source>
        <dbReference type="ARBA" id="ARBA00023054"/>
    </source>
</evidence>
<dbReference type="GO" id="GO:0097435">
    <property type="term" value="P:supramolecular fiber organization"/>
    <property type="evidence" value="ECO:0007669"/>
    <property type="project" value="UniProtKB-ARBA"/>
</dbReference>
<dbReference type="Ensembl" id="ENSCMUT00000032622.1">
    <property type="protein sequence ID" value="ENSCMUP00000029196.1"/>
    <property type="gene ID" value="ENSCMUG00000015744.2"/>
</dbReference>
<evidence type="ECO:0000256" key="11">
    <source>
        <dbReference type="SAM" id="MobiDB-lite"/>
    </source>
</evidence>
<dbReference type="InterPro" id="IPR008989">
    <property type="entry name" value="Myosin_S1_N"/>
</dbReference>
<dbReference type="CDD" id="cd01377">
    <property type="entry name" value="MYSc_class_II"/>
    <property type="match status" value="1"/>
</dbReference>
<dbReference type="InterPro" id="IPR001609">
    <property type="entry name" value="Myosin_head_motor_dom-like"/>
</dbReference>
<dbReference type="PROSITE" id="PS51456">
    <property type="entry name" value="MYOSIN_MOTOR"/>
    <property type="match status" value="1"/>
</dbReference>
<evidence type="ECO:0000256" key="3">
    <source>
        <dbReference type="ARBA" id="ARBA00022741"/>
    </source>
</evidence>
<dbReference type="GO" id="GO:0005524">
    <property type="term" value="F:ATP binding"/>
    <property type="evidence" value="ECO:0007669"/>
    <property type="project" value="UniProtKB-UniRule"/>
</dbReference>
<dbReference type="PROSITE" id="PS50096">
    <property type="entry name" value="IQ"/>
    <property type="match status" value="1"/>
</dbReference>
<dbReference type="FunFam" id="3.30.70.1590:FF:000001">
    <property type="entry name" value="Myosin heavy chain"/>
    <property type="match status" value="1"/>
</dbReference>
<dbReference type="InterPro" id="IPR036961">
    <property type="entry name" value="Kinesin_motor_dom_sf"/>
</dbReference>
<dbReference type="InterPro" id="IPR014751">
    <property type="entry name" value="XRCC4-like_C"/>
</dbReference>
<keyword evidence="7 10" id="KW-0518">Myosin</keyword>
<evidence type="ECO:0000313" key="13">
    <source>
        <dbReference type="Proteomes" id="UP000694553"/>
    </source>
</evidence>
<dbReference type="PANTHER" id="PTHR45615:SF23">
    <property type="entry name" value="MYOSIN-11"/>
    <property type="match status" value="1"/>
</dbReference>
<feature type="region of interest" description="Actin-binding" evidence="10">
    <location>
        <begin position="679"/>
        <end position="701"/>
    </location>
</feature>
<reference evidence="12" key="2">
    <citation type="submission" date="2025-08" db="UniProtKB">
        <authorList>
            <consortium name="Ensembl"/>
        </authorList>
    </citation>
    <scope>IDENTIFICATION</scope>
</reference>
<dbReference type="Gene3D" id="1.20.58.530">
    <property type="match status" value="1"/>
</dbReference>
<dbReference type="FunFam" id="2.30.30.360:FF:000001">
    <property type="entry name" value="Myosin heavy chain"/>
    <property type="match status" value="1"/>
</dbReference>
<dbReference type="Gene3D" id="3.30.70.1590">
    <property type="match status" value="1"/>
</dbReference>
<dbReference type="FunFam" id="1.20.5.340:FF:000008">
    <property type="entry name" value="Myosin heavy chain 11"/>
    <property type="match status" value="1"/>
</dbReference>
<dbReference type="Gene3D" id="2.30.30.360">
    <property type="entry name" value="Myosin S1 fragment, N-terminal"/>
    <property type="match status" value="1"/>
</dbReference>
<dbReference type="InterPro" id="IPR004009">
    <property type="entry name" value="SH3_Myosin"/>
</dbReference>
<dbReference type="Proteomes" id="UP000694553">
    <property type="component" value="Unassembled WGS sequence"/>
</dbReference>
<keyword evidence="9 10" id="KW-0009">Actin-binding</keyword>
<name>A0A8U7P748_CORMO</name>
<dbReference type="GO" id="GO:0005737">
    <property type="term" value="C:cytoplasm"/>
    <property type="evidence" value="ECO:0007669"/>
    <property type="project" value="UniProtKB-ARBA"/>
</dbReference>
<evidence type="ECO:0000256" key="4">
    <source>
        <dbReference type="ARBA" id="ARBA00022840"/>
    </source>
</evidence>
<dbReference type="Gene3D" id="4.10.270.10">
    <property type="entry name" value="Myosin, subunit A"/>
    <property type="match status" value="1"/>
</dbReference>
<dbReference type="FunFam" id="1.10.10.820:FF:000002">
    <property type="entry name" value="Myosin heavy chain 10"/>
    <property type="match status" value="1"/>
</dbReference>
<dbReference type="PANTHER" id="PTHR45615">
    <property type="entry name" value="MYOSIN HEAVY CHAIN, NON-MUSCLE"/>
    <property type="match status" value="1"/>
</dbReference>
<dbReference type="InterPro" id="IPR002928">
    <property type="entry name" value="Myosin_tail"/>
</dbReference>
<dbReference type="PROSITE" id="PS51844">
    <property type="entry name" value="SH3_LIKE"/>
    <property type="match status" value="1"/>
</dbReference>
<dbReference type="SMART" id="SM00242">
    <property type="entry name" value="MYSc"/>
    <property type="match status" value="1"/>
</dbReference>
<evidence type="ECO:0000313" key="12">
    <source>
        <dbReference type="Ensembl" id="ENSCMUP00000029196.1"/>
    </source>
</evidence>
<feature type="region of interest" description="Disordered" evidence="11">
    <location>
        <begin position="950"/>
        <end position="972"/>
    </location>
</feature>
<dbReference type="Pfam" id="PF00063">
    <property type="entry name" value="Myosin_head"/>
    <property type="match status" value="1"/>
</dbReference>
<keyword evidence="4 10" id="KW-0067">ATP-binding</keyword>
<keyword evidence="5" id="KW-0112">Calmodulin-binding</keyword>
<dbReference type="Gene3D" id="1.20.5.370">
    <property type="match status" value="1"/>
</dbReference>
<dbReference type="Pfam" id="PF01576">
    <property type="entry name" value="Myosin_tail_1"/>
    <property type="match status" value="1"/>
</dbReference>
<dbReference type="Gene3D" id="3.40.850.10">
    <property type="entry name" value="Kinesin motor domain"/>
    <property type="match status" value="1"/>
</dbReference>
<dbReference type="FunFam" id="1.20.5.340:FF:000017">
    <property type="entry name" value="myosin-10 isoform X2"/>
    <property type="match status" value="1"/>
</dbReference>
<dbReference type="Pfam" id="PF02736">
    <property type="entry name" value="Myosin_N"/>
    <property type="match status" value="1"/>
</dbReference>
<evidence type="ECO:0000256" key="5">
    <source>
        <dbReference type="ARBA" id="ARBA00022860"/>
    </source>
</evidence>
<dbReference type="FunFam" id="3.40.850.10:FF:000101">
    <property type="entry name" value="Slow myosin heavy chain 2"/>
    <property type="match status" value="1"/>
</dbReference>
<feature type="region of interest" description="Disordered" evidence="11">
    <location>
        <begin position="1774"/>
        <end position="1799"/>
    </location>
</feature>
<evidence type="ECO:0000256" key="10">
    <source>
        <dbReference type="PROSITE-ProRule" id="PRU00782"/>
    </source>
</evidence>
<keyword evidence="13" id="KW-1185">Reference proteome</keyword>
<evidence type="ECO:0000256" key="9">
    <source>
        <dbReference type="ARBA" id="ARBA00023203"/>
    </source>
</evidence>
<feature type="region of interest" description="Disordered" evidence="11">
    <location>
        <begin position="871"/>
        <end position="897"/>
    </location>
</feature>
<keyword evidence="2" id="KW-0488">Methylation</keyword>
<dbReference type="FunFam" id="1.20.5.4820:FF:000002">
    <property type="entry name" value="Myosin heavy chain 10"/>
    <property type="match status" value="1"/>
</dbReference>
<gene>
    <name evidence="12" type="primary">MYH11</name>
</gene>
<dbReference type="SUPFAM" id="SSF52540">
    <property type="entry name" value="P-loop containing nucleoside triphosphate hydrolases"/>
    <property type="match status" value="1"/>
</dbReference>
<dbReference type="GO" id="GO:0032982">
    <property type="term" value="C:myosin filament"/>
    <property type="evidence" value="ECO:0007669"/>
    <property type="project" value="TreeGrafter"/>
</dbReference>
<reference evidence="13" key="1">
    <citation type="submission" date="2019-10" db="EMBL/GenBank/DDBJ databases">
        <title>Corvus moneduloides (New Caledonian crow) genome, bCorMon1, primary haplotype.</title>
        <authorList>
            <person name="Rutz C."/>
            <person name="Fungtammasan C."/>
            <person name="Mountcastle J."/>
            <person name="Formenti G."/>
            <person name="Chow W."/>
            <person name="Howe K."/>
            <person name="Steele M.P."/>
            <person name="Fernandes J."/>
            <person name="Gilbert M.T.P."/>
            <person name="Fedrigo O."/>
            <person name="Jarvis E.D."/>
            <person name="Gemmell N."/>
        </authorList>
    </citation>
    <scope>NUCLEOTIDE SEQUENCE [LARGE SCALE GENOMIC DNA]</scope>
</reference>
<keyword evidence="3 10" id="KW-0547">Nucleotide-binding</keyword>
<evidence type="ECO:0000256" key="1">
    <source>
        <dbReference type="ARBA" id="ARBA00008314"/>
    </source>
</evidence>
<accession>A0A8U7P748</accession>
<dbReference type="PRINTS" id="PR00193">
    <property type="entry name" value="MYOSINHEAVY"/>
</dbReference>
<keyword evidence="8 10" id="KW-0505">Motor protein</keyword>
<keyword evidence="6" id="KW-0175">Coiled coil</keyword>
<dbReference type="GO" id="GO:0031032">
    <property type="term" value="P:actomyosin structure organization"/>
    <property type="evidence" value="ECO:0007669"/>
    <property type="project" value="UniProtKB-ARBA"/>
</dbReference>
<dbReference type="SUPFAM" id="SSF90257">
    <property type="entry name" value="Myosin rod fragments"/>
    <property type="match status" value="6"/>
</dbReference>
<feature type="compositionally biased region" description="Basic and acidic residues" evidence="11">
    <location>
        <begin position="1790"/>
        <end position="1799"/>
    </location>
</feature>
<feature type="region of interest" description="Disordered" evidence="11">
    <location>
        <begin position="1884"/>
        <end position="1930"/>
    </location>
</feature>
<dbReference type="GO" id="GO:0043531">
    <property type="term" value="F:ADP binding"/>
    <property type="evidence" value="ECO:0007669"/>
    <property type="project" value="UniProtKB-ARBA"/>
</dbReference>
<feature type="binding site" evidence="10">
    <location>
        <begin position="182"/>
        <end position="189"/>
    </location>
    <ligand>
        <name>ATP</name>
        <dbReference type="ChEBI" id="CHEBI:30616"/>
    </ligand>
</feature>
<dbReference type="Gene3D" id="1.10.10.820">
    <property type="match status" value="1"/>
</dbReference>
<proteinExistence type="inferred from homology"/>
<evidence type="ECO:0000256" key="2">
    <source>
        <dbReference type="ARBA" id="ARBA00022481"/>
    </source>
</evidence>
<dbReference type="FunFam" id="1.20.5.340:FF:000009">
    <property type="entry name" value="myosin-11 isoform X2"/>
    <property type="match status" value="1"/>
</dbReference>
<dbReference type="FunFam" id="1.20.5.340:FF:000007">
    <property type="entry name" value="Myosin heavy chain, non-muscle"/>
    <property type="match status" value="1"/>
</dbReference>
<dbReference type="Gene3D" id="1.20.120.720">
    <property type="entry name" value="Myosin VI head, motor domain, U50 subdomain"/>
    <property type="match status" value="1"/>
</dbReference>
<evidence type="ECO:0000256" key="7">
    <source>
        <dbReference type="ARBA" id="ARBA00023123"/>
    </source>
</evidence>
<dbReference type="GO" id="GO:0016460">
    <property type="term" value="C:myosin II complex"/>
    <property type="evidence" value="ECO:0007669"/>
    <property type="project" value="TreeGrafter"/>
</dbReference>
<organism evidence="12 13">
    <name type="scientific">Corvus moneduloides</name>
    <name type="common">New Caledonian crow</name>
    <dbReference type="NCBI Taxonomy" id="1196302"/>
    <lineage>
        <taxon>Eukaryota</taxon>
        <taxon>Metazoa</taxon>
        <taxon>Chordata</taxon>
        <taxon>Craniata</taxon>
        <taxon>Vertebrata</taxon>
        <taxon>Euteleostomi</taxon>
        <taxon>Archelosauria</taxon>
        <taxon>Archosauria</taxon>
        <taxon>Dinosauria</taxon>
        <taxon>Saurischia</taxon>
        <taxon>Theropoda</taxon>
        <taxon>Coelurosauria</taxon>
        <taxon>Aves</taxon>
        <taxon>Neognathae</taxon>
        <taxon>Neoaves</taxon>
        <taxon>Telluraves</taxon>
        <taxon>Australaves</taxon>
        <taxon>Passeriformes</taxon>
        <taxon>Corvoidea</taxon>
        <taxon>Corvidae</taxon>
        <taxon>Corvus</taxon>
    </lineage>
</organism>
<dbReference type="FunFam" id="1.20.120.720:FF:000002">
    <property type="entry name" value="Myosin heavy chain 10"/>
    <property type="match status" value="1"/>
</dbReference>
<dbReference type="Gene3D" id="6.10.250.2420">
    <property type="match status" value="1"/>
</dbReference>
<dbReference type="Gene3D" id="1.20.5.340">
    <property type="match status" value="4"/>
</dbReference>
<dbReference type="InterPro" id="IPR027417">
    <property type="entry name" value="P-loop_NTPase"/>
</dbReference>
<dbReference type="FunFam" id="4.10.270.10:FF:000001">
    <property type="entry name" value="Myosin heavy chain, non-muscle"/>
    <property type="match status" value="1"/>
</dbReference>
<reference evidence="12" key="3">
    <citation type="submission" date="2025-09" db="UniProtKB">
        <authorList>
            <consortium name="Ensembl"/>
        </authorList>
    </citation>
    <scope>IDENTIFICATION</scope>
</reference>
<feature type="compositionally biased region" description="Polar residues" evidence="11">
    <location>
        <begin position="1774"/>
        <end position="1789"/>
    </location>
</feature>
<protein>
    <submittedName>
        <fullName evidence="12">Myosin heavy chain 11</fullName>
    </submittedName>
</protein>
<dbReference type="GO" id="GO:0005516">
    <property type="term" value="F:calmodulin binding"/>
    <property type="evidence" value="ECO:0007669"/>
    <property type="project" value="UniProtKB-KW"/>
</dbReference>
<sequence length="1930" mass="223370">YIQTSVARAGEQLPPVSAPCKLSSGSHLWGRYIQLLCPSASADWSAKRLVWIPSEKHGFEAASIKEEKGDEVTVELAENGKKVTLSKDDIQKMNPPKFSKVEDMAELTCLNEASVLHNLRERYFSGLIYTYSGLFCVVINPYKQLPIYSEKIIDMYKGKKRHEMPPHIYAIADTAYRSMLQGESGAGKTENTKKVIQYLAVVASSHKGKKDTSVTGELEKQLLQANPILEAFGNAKTVKNDNSSRFGKFIRINFDVTGYIVGANIETYLLEKSRAIRQAKDERTFHIFYYLIAGASEQMRNDLLLEGFNNYTFLSSGYVPIPSQQDDEMFQETLEAMKIMGFTDEEQTSILRVVSSVLQLGNIVFKKERNTDQASMPDDTAAQKVCHLMGINVTDFTRSILTPRIKVGRDVVQKAQTKEQADFAIEALAKAKFERLFRWILARVNKALDKTKRQGASFLGILDIAGFEIFEINSFEQLCINYTNEKLQQLFNHTMFILEQEEYQREGIEWNFIDFGLDLQPCIELIERPTNPPGVLALLDEECWFPKATDTSFVEKLIQEQGNHPKFQKPKQLKDKTEFCIIHYAGKVTYNATAWLTKNMDPLNDNVTALLNQSSDKFVADLWKDGMNHNSKLVMGFKGRNSYQNFLTAIPCCESSLPSSSKTKKGMFRTVGQLYKEQLTKLMTTLRNTNPNFVRCIIPNHEKRSGKLDAHLVLEQLRCNGVLEGIRICRQGFPNRIVFQEFRQRYEILAANAIPKGFMDGKQACILMIKALELDPNLYRIGQSKIFFRTGVLAHLEEERDLKITDVIIAFQAMSRGYLARKAFAKRQQQLTAMKVIQRNCAAYLKLRNWQWWRLFTKVKPLLQVTRQEEEMQAKDEELQKTKERQQKAESELKELEQKHSQLVEEKNLLAEQLQAETELYAEAEEMRVRLAAKKQELEEILHEMEARIEEEEERSQQLQAEKKKMQQQMLEQLEEEEAARQKLQLEKVAADSKIKKMEDDILIMEDQNNKLSKERKLLEERISDLTTNLAEEEEKAKNLTKLKNKHESMISELEVRLKKEEKSRQELDKVKRKLEGEANDLHEQIAELQAQIADLKAQLAKKEEELQAALARLEDETTQKNNALKKIRELESVISDLQEDLESERAARNKAEKQKRDLGEELEALKTELEDTLDTTATQQELRAKREQEVTVLKRALEEETRTHEAQVQEMRQKHTQAVEELTEQLEQFKRAKASLDKTKQSLEKDNADLANEVRSLNQAKQDVEHKKKKLEVQLQDLQSKYTEGERVRTELNEKVHKLQVEVENVTSLLNEAESKNIKLTKDVAALGSQLQDTQELLQEETRQKLNVSTKLRQLEDEKNSLQEQLDEEVEAKQNLERHISTLTIQLSDSKKKIQEFTSTVEFMEEGKKKLQKEIESLTQQFEEKAASYDKLEKTKNRLQQELDDLVVDLDNQRQLVSNLEKKQKKFDQMLAEEKNISSKYADERDRAEAEAREKETKALSLARALEEALEAKEELERTNKMLKAEMEDLVSSKDDVGKNVHELEKSKRTLEQQVEEMKTQLEELEDELQAAEDAKLRLEVNMQALKGQFERDLQARDEQNEEKRRQLLRQLHEYETELEDERKQRALAAAAKKKLEMDVKDLESQADSANKGREEAIKQLRKLQAQMKDYQRELDDARAAREEIFATARENEKKAKSLEAELMQLQEVKWETYSRKETIYDLQTSLQDEKRRLEARIAQLEEELEEEQSNIEAMGDRMRKAVQQAEQLNNELATERSTAQKNENARQQLERQNKELKSKLQEMEGAVKNKFKATIAALEAKIASLEEQLEQEAREKQAAAKTLRQKDKKLKDALLQVEDERKQAEQYKDQAEKGNTRLRQLKRQLEEAEEESQRINANRRKLQRELDEATESNEALGREVAALKSKLR</sequence>
<evidence type="ECO:0000256" key="8">
    <source>
        <dbReference type="ARBA" id="ARBA00023175"/>
    </source>
</evidence>
<dbReference type="GO" id="GO:0000146">
    <property type="term" value="F:microfilament motor activity"/>
    <property type="evidence" value="ECO:0007669"/>
    <property type="project" value="TreeGrafter"/>
</dbReference>
<dbReference type="GO" id="GO:0051015">
    <property type="term" value="F:actin filament binding"/>
    <property type="evidence" value="ECO:0007669"/>
    <property type="project" value="InterPro"/>
</dbReference>